<dbReference type="Pfam" id="PF08238">
    <property type="entry name" value="Sel1"/>
    <property type="match status" value="9"/>
</dbReference>
<dbReference type="Gene3D" id="1.25.40.10">
    <property type="entry name" value="Tetratricopeptide repeat domain"/>
    <property type="match status" value="3"/>
</dbReference>
<dbReference type="PANTHER" id="PTHR11102:SF160">
    <property type="entry name" value="ERAD-ASSOCIATED E3 UBIQUITIN-PROTEIN LIGASE COMPONENT HRD3"/>
    <property type="match status" value="1"/>
</dbReference>
<reference evidence="1 2" key="1">
    <citation type="submission" date="2016-03" db="EMBL/GenBank/DDBJ databases">
        <title>Genome sequence of Variovorax paradoxus KB5.</title>
        <authorList>
            <person name="Jeong H."/>
            <person name="Hong C.E."/>
            <person name="Jo S.H."/>
            <person name="Park J.M."/>
        </authorList>
    </citation>
    <scope>NUCLEOTIDE SEQUENCE [LARGE SCALE GENOMIC DNA]</scope>
    <source>
        <strain evidence="1 2">KB5</strain>
    </source>
</reference>
<sequence>MSQARLDYSHASLERVNTLLDQIRAKVKPEREAFLSTPGGRNFCDLLAYYLVSFVVKKSGARIGWHDFASAQQVLGSAARLAEGTQSRIVAIARDVGVALLPLVWIEDKLFGAGLAPTCANYVAGCGARLDHAGPVAWAAAVHSLGFLASYSMFMVSGGAVLVPTLLRPDADGERFSLVAMFDDTADGALQRGRAALAQEEGGPRHAAFACEASVGLPKGRTAIVVELRCHGDNPLAVTVVFPYRAATDPHGFAIFKPQLIEGSVPAEAEGLFNRSLEAGIQHFNWPSGSWARFRDAAQAVETQARQQDRDVVAYADGQHAMTGDAVLSGRGLFPSCVIEVGQAAGEAAGLRIQLCNGTRQTLSPDEARDTLVFVARQSPDFVTACVRFLQQQAVNGPLDQTLRGAPHAQFALGNLQFHGLALERDQRQGLCLWQSAADSGYAPAEREMGIIYLEGGVLAPNPSKGLGLLRGAVDKGDPVALTRLAMMYQEGLEVARDEAKAVTFLRHAAAAGFADAQYQLAMCFQDGRGVVQDYELCVQLYVQAAAQGHAASINNLADKYEHGLGVAQDFDMALSLYRNAAEKNVIAAWYSLAGMYADGRGVARDVEQAVRWMKLAAEHDFLDAKARLRAMVLDSNAALRSQGAAALLDASRLDAGTLHELAGRIYTPEIAESLPVAFLLYLQAANKGHADAQLQVAFRYRRGFGVEMDVSQAIRWYQRAMASGSPYAGEDMGEIFEYGELVPKDLRRAAELYAKAIEAGSLTARDRLEALQRSGVATPDPGKVGGTGKPGWKFWY</sequence>
<dbReference type="SMART" id="SM00671">
    <property type="entry name" value="SEL1"/>
    <property type="match status" value="9"/>
</dbReference>
<dbReference type="AlphaFoldDB" id="A0AA91ICL9"/>
<dbReference type="InterPro" id="IPR050767">
    <property type="entry name" value="Sel1_AlgK"/>
</dbReference>
<organism evidence="1 2">
    <name type="scientific">Variovorax paradoxus</name>
    <dbReference type="NCBI Taxonomy" id="34073"/>
    <lineage>
        <taxon>Bacteria</taxon>
        <taxon>Pseudomonadati</taxon>
        <taxon>Pseudomonadota</taxon>
        <taxon>Betaproteobacteria</taxon>
        <taxon>Burkholderiales</taxon>
        <taxon>Comamonadaceae</taxon>
        <taxon>Variovorax</taxon>
    </lineage>
</organism>
<dbReference type="PANTHER" id="PTHR11102">
    <property type="entry name" value="SEL-1-LIKE PROTEIN"/>
    <property type="match status" value="1"/>
</dbReference>
<evidence type="ECO:0008006" key="3">
    <source>
        <dbReference type="Google" id="ProtNLM"/>
    </source>
</evidence>
<gene>
    <name evidence="1" type="ORF">A3K87_10925</name>
</gene>
<comment type="caution">
    <text evidence="1">The sequence shown here is derived from an EMBL/GenBank/DDBJ whole genome shotgun (WGS) entry which is preliminary data.</text>
</comment>
<dbReference type="Proteomes" id="UP000077852">
    <property type="component" value="Unassembled WGS sequence"/>
</dbReference>
<accession>A0AA91ICL9</accession>
<evidence type="ECO:0000313" key="1">
    <source>
        <dbReference type="EMBL" id="OAK65580.1"/>
    </source>
</evidence>
<protein>
    <recommendedName>
        <fullName evidence="3">Sel1 repeat family protein</fullName>
    </recommendedName>
</protein>
<evidence type="ECO:0000313" key="2">
    <source>
        <dbReference type="Proteomes" id="UP000077852"/>
    </source>
</evidence>
<dbReference type="InterPro" id="IPR006597">
    <property type="entry name" value="Sel1-like"/>
</dbReference>
<dbReference type="SUPFAM" id="SSF81901">
    <property type="entry name" value="HCP-like"/>
    <property type="match status" value="3"/>
</dbReference>
<name>A0AA91ICL9_VARPD</name>
<dbReference type="EMBL" id="LVHG01000032">
    <property type="protein sequence ID" value="OAK65580.1"/>
    <property type="molecule type" value="Genomic_DNA"/>
</dbReference>
<proteinExistence type="predicted"/>
<dbReference type="InterPro" id="IPR011990">
    <property type="entry name" value="TPR-like_helical_dom_sf"/>
</dbReference>